<evidence type="ECO:0000256" key="4">
    <source>
        <dbReference type="ARBA" id="ARBA00022741"/>
    </source>
</evidence>
<dbReference type="GO" id="GO:0030253">
    <property type="term" value="P:protein secretion by the type I secretion system"/>
    <property type="evidence" value="ECO:0007669"/>
    <property type="project" value="InterPro"/>
</dbReference>
<keyword evidence="5 12" id="KW-0067">ATP-binding</keyword>
<evidence type="ECO:0000256" key="5">
    <source>
        <dbReference type="ARBA" id="ARBA00022840"/>
    </source>
</evidence>
<evidence type="ECO:0000313" key="12">
    <source>
        <dbReference type="EMBL" id="SMC98304.1"/>
    </source>
</evidence>
<dbReference type="InterPro" id="IPR017871">
    <property type="entry name" value="ABC_transporter-like_CS"/>
</dbReference>
<evidence type="ECO:0000256" key="8">
    <source>
        <dbReference type="SAM" id="MobiDB-lite"/>
    </source>
</evidence>
<evidence type="ECO:0000256" key="1">
    <source>
        <dbReference type="ARBA" id="ARBA00004651"/>
    </source>
</evidence>
<feature type="transmembrane region" description="Helical" evidence="9">
    <location>
        <begin position="197"/>
        <end position="215"/>
    </location>
</feature>
<keyword evidence="13" id="KW-1185">Reference proteome</keyword>
<feature type="domain" description="ABC transmembrane type-1" evidence="11">
    <location>
        <begin position="162"/>
        <end position="438"/>
    </location>
</feature>
<dbReference type="InterPro" id="IPR027417">
    <property type="entry name" value="P-loop_NTPase"/>
</dbReference>
<dbReference type="GO" id="GO:0005886">
    <property type="term" value="C:plasma membrane"/>
    <property type="evidence" value="ECO:0007669"/>
    <property type="project" value="UniProtKB-SubCell"/>
</dbReference>
<keyword evidence="6 9" id="KW-1133">Transmembrane helix</keyword>
<proteinExistence type="inferred from homology"/>
<dbReference type="PROSITE" id="PS00211">
    <property type="entry name" value="ABC_TRANSPORTER_1"/>
    <property type="match status" value="1"/>
</dbReference>
<dbReference type="InterPro" id="IPR011527">
    <property type="entry name" value="ABC1_TM_dom"/>
</dbReference>
<dbReference type="InterPro" id="IPR003593">
    <property type="entry name" value="AAA+_ATPase"/>
</dbReference>
<dbReference type="Pfam" id="PF00005">
    <property type="entry name" value="ABC_tran"/>
    <property type="match status" value="1"/>
</dbReference>
<feature type="compositionally biased region" description="Polar residues" evidence="8">
    <location>
        <begin position="1"/>
        <end position="11"/>
    </location>
</feature>
<feature type="domain" description="ABC transporter" evidence="10">
    <location>
        <begin position="469"/>
        <end position="705"/>
    </location>
</feature>
<comment type="similarity">
    <text evidence="2">Belongs to the ABC transporter superfamily.</text>
</comment>
<dbReference type="GO" id="GO:0015421">
    <property type="term" value="F:ABC-type oligopeptide transporter activity"/>
    <property type="evidence" value="ECO:0007669"/>
    <property type="project" value="TreeGrafter"/>
</dbReference>
<dbReference type="GO" id="GO:0016887">
    <property type="term" value="F:ATP hydrolysis activity"/>
    <property type="evidence" value="ECO:0007669"/>
    <property type="project" value="InterPro"/>
</dbReference>
<feature type="transmembrane region" description="Helical" evidence="9">
    <location>
        <begin position="291"/>
        <end position="312"/>
    </location>
</feature>
<dbReference type="AlphaFoldDB" id="A0A1W2DL98"/>
<evidence type="ECO:0000256" key="9">
    <source>
        <dbReference type="SAM" id="Phobius"/>
    </source>
</evidence>
<dbReference type="GO" id="GO:0030256">
    <property type="term" value="C:type I protein secretion system complex"/>
    <property type="evidence" value="ECO:0007669"/>
    <property type="project" value="InterPro"/>
</dbReference>
<evidence type="ECO:0000313" key="13">
    <source>
        <dbReference type="Proteomes" id="UP000192656"/>
    </source>
</evidence>
<dbReference type="NCBIfam" id="TIGR01842">
    <property type="entry name" value="type_I_sec_PrtD"/>
    <property type="match status" value="1"/>
</dbReference>
<dbReference type="InterPro" id="IPR010128">
    <property type="entry name" value="ATPase_T1SS_PrtD-like"/>
</dbReference>
<dbReference type="Gene3D" id="3.40.50.300">
    <property type="entry name" value="P-loop containing nucleotide triphosphate hydrolases"/>
    <property type="match status" value="1"/>
</dbReference>
<evidence type="ECO:0000256" key="3">
    <source>
        <dbReference type="ARBA" id="ARBA00022692"/>
    </source>
</evidence>
<dbReference type="Pfam" id="PF00664">
    <property type="entry name" value="ABC_membrane"/>
    <property type="match status" value="1"/>
</dbReference>
<dbReference type="PANTHER" id="PTHR43394:SF1">
    <property type="entry name" value="ATP-BINDING CASSETTE SUB-FAMILY B MEMBER 10, MITOCHONDRIAL"/>
    <property type="match status" value="1"/>
</dbReference>
<keyword evidence="4" id="KW-0547">Nucleotide-binding</keyword>
<dbReference type="InterPro" id="IPR039421">
    <property type="entry name" value="Type_1_exporter"/>
</dbReference>
<keyword evidence="7 9" id="KW-0472">Membrane</keyword>
<evidence type="ECO:0000259" key="11">
    <source>
        <dbReference type="PROSITE" id="PS50929"/>
    </source>
</evidence>
<protein>
    <submittedName>
        <fullName evidence="12">ATP-binding cassette, subfamily C</fullName>
    </submittedName>
</protein>
<accession>A0A1W2DL98</accession>
<feature type="compositionally biased region" description="Basic and acidic residues" evidence="8">
    <location>
        <begin position="86"/>
        <end position="96"/>
    </location>
</feature>
<reference evidence="12 13" key="1">
    <citation type="submission" date="2017-04" db="EMBL/GenBank/DDBJ databases">
        <authorList>
            <person name="Afonso C.L."/>
            <person name="Miller P.J."/>
            <person name="Scott M.A."/>
            <person name="Spackman E."/>
            <person name="Goraichik I."/>
            <person name="Dimitrov K.M."/>
            <person name="Suarez D.L."/>
            <person name="Swayne D.E."/>
        </authorList>
    </citation>
    <scope>NUCLEOTIDE SEQUENCE [LARGE SCALE GENOMIC DNA]</scope>
    <source>
        <strain evidence="12 13">CGMCC 1.10972</strain>
    </source>
</reference>
<dbReference type="InterPro" id="IPR003439">
    <property type="entry name" value="ABC_transporter-like_ATP-bd"/>
</dbReference>
<dbReference type="EMBL" id="FWXR01000016">
    <property type="protein sequence ID" value="SMC98304.1"/>
    <property type="molecule type" value="Genomic_DNA"/>
</dbReference>
<feature type="transmembrane region" description="Helical" evidence="9">
    <location>
        <begin position="163"/>
        <end position="185"/>
    </location>
</feature>
<evidence type="ECO:0000256" key="2">
    <source>
        <dbReference type="ARBA" id="ARBA00005417"/>
    </source>
</evidence>
<feature type="region of interest" description="Disordered" evidence="8">
    <location>
        <begin position="1"/>
        <end position="20"/>
    </location>
</feature>
<dbReference type="STRING" id="937218.SAMN06297251_1167"/>
<gene>
    <name evidence="12" type="ORF">SAMN06297251_1167</name>
</gene>
<dbReference type="Gene3D" id="1.20.1560.10">
    <property type="entry name" value="ABC transporter type 1, transmembrane domain"/>
    <property type="match status" value="1"/>
</dbReference>
<dbReference type="PROSITE" id="PS50929">
    <property type="entry name" value="ABC_TM1F"/>
    <property type="match status" value="1"/>
</dbReference>
<evidence type="ECO:0000259" key="10">
    <source>
        <dbReference type="PROSITE" id="PS50893"/>
    </source>
</evidence>
<feature type="compositionally biased region" description="Basic and acidic residues" evidence="8">
    <location>
        <begin position="30"/>
        <end position="39"/>
    </location>
</feature>
<comment type="subcellular location">
    <subcellularLocation>
        <location evidence="1">Cell membrane</location>
        <topology evidence="1">Multi-pass membrane protein</topology>
    </subcellularLocation>
</comment>
<evidence type="ECO:0000256" key="7">
    <source>
        <dbReference type="ARBA" id="ARBA00023136"/>
    </source>
</evidence>
<dbReference type="RefSeq" id="WP_084411418.1">
    <property type="nucleotide sequence ID" value="NZ_FWXR01000016.1"/>
</dbReference>
<dbReference type="GO" id="GO:0005524">
    <property type="term" value="F:ATP binding"/>
    <property type="evidence" value="ECO:0007669"/>
    <property type="project" value="UniProtKB-KW"/>
</dbReference>
<dbReference type="SUPFAM" id="SSF90123">
    <property type="entry name" value="ABC transporter transmembrane region"/>
    <property type="match status" value="1"/>
</dbReference>
<keyword evidence="3 9" id="KW-0812">Transmembrane</keyword>
<evidence type="ECO:0000256" key="6">
    <source>
        <dbReference type="ARBA" id="ARBA00022989"/>
    </source>
</evidence>
<dbReference type="PROSITE" id="PS50893">
    <property type="entry name" value="ABC_TRANSPORTER_2"/>
    <property type="match status" value="1"/>
</dbReference>
<sequence length="716" mass="77631">MDGDPNHTTLRPSEAMRKEEERIMRQMEEAVRNAKREGNQDLEAIGSLEPDPRREPSGIERLANAEKPTVKPVDARVSEQQNKPAEAAERPHREHSLVIANPEKSESVAPTSTRAPDRRREKSATGQAASLDREPPLAAKETSVNFRLALHVARQGIRRNMAVVIFFTLLVNVLVLAVPLYLFQISDRVMTSRSTDTLVMLTIVVLGAVIGQVLLDSYRRNILMRTAVQVESTLCSPILSAAARNAIGGTGKDFQVLGDMQHIRSFLTGPTLIAMLDAPLAPLFVVTVLIIHLQLGLIVCAAIVLLLGIAWVNRKMTAMPFADAAGFTARSNLTLDSLARNAQIVNALGMIPEAVRLWGRDNAHSLKSQTIGQDRNTWLSGLSRGTRLVTQVAMLGWGAHLALDGHLTGGMVIASSIIASRALAPVEGTIEGWRHWSQCRTAWARISGLLINSPLNIDRLRLPSPNGRLDVDRLLYVPQTTKKVILNGISFSLKPGEQLGVIGSSGAGKSTLGKMLVASFAPTAGNVKLDMMDLRNWDQRQLGENIGYLPQDVQLFPASIKANIARMREDASDEDIFEAAALAGIHELVASFPQGYETLIAADGAPLSGGQKQRIGLARAFFGNPRLVILDEPNSNLDTAGERALADAMRKARDRGTTIVAITQRHSLLQHVDKIMVLENGTIAAIGDRARMLNVLTGRTKIAPPQANSQAEGVSA</sequence>
<dbReference type="PANTHER" id="PTHR43394">
    <property type="entry name" value="ATP-DEPENDENT PERMEASE MDL1, MITOCHONDRIAL"/>
    <property type="match status" value="1"/>
</dbReference>
<feature type="region of interest" description="Disordered" evidence="8">
    <location>
        <begin position="30"/>
        <end position="136"/>
    </location>
</feature>
<dbReference type="InterPro" id="IPR036640">
    <property type="entry name" value="ABC1_TM_sf"/>
</dbReference>
<dbReference type="Proteomes" id="UP000192656">
    <property type="component" value="Unassembled WGS sequence"/>
</dbReference>
<dbReference type="SUPFAM" id="SSF52540">
    <property type="entry name" value="P-loop containing nucleoside triphosphate hydrolases"/>
    <property type="match status" value="1"/>
</dbReference>
<dbReference type="SMART" id="SM00382">
    <property type="entry name" value="AAA"/>
    <property type="match status" value="1"/>
</dbReference>
<name>A0A1W2DL98_9HYPH</name>
<organism evidence="12 13">
    <name type="scientific">Fulvimarina manganoxydans</name>
    <dbReference type="NCBI Taxonomy" id="937218"/>
    <lineage>
        <taxon>Bacteria</taxon>
        <taxon>Pseudomonadati</taxon>
        <taxon>Pseudomonadota</taxon>
        <taxon>Alphaproteobacteria</taxon>
        <taxon>Hyphomicrobiales</taxon>
        <taxon>Aurantimonadaceae</taxon>
        <taxon>Fulvimarina</taxon>
    </lineage>
</organism>